<dbReference type="FunFam" id="1.20.920.10:FF:000046">
    <property type="entry name" value="Histone acetyltransferase GCN5"/>
    <property type="match status" value="1"/>
</dbReference>
<dbReference type="GO" id="GO:0005634">
    <property type="term" value="C:nucleus"/>
    <property type="evidence" value="ECO:0007669"/>
    <property type="project" value="UniProtKB-SubCell"/>
</dbReference>
<evidence type="ECO:0000256" key="4">
    <source>
        <dbReference type="ARBA" id="ARBA00019713"/>
    </source>
</evidence>
<keyword evidence="9" id="KW-0010">Activator</keyword>
<name>A0A4V3SJQ7_9PEZI</name>
<dbReference type="FunFam" id="3.40.630.30:FF:000004">
    <property type="entry name" value="Histone acetyltransferase KAT2A"/>
    <property type="match status" value="1"/>
</dbReference>
<feature type="domain" description="Bromo" evidence="16">
    <location>
        <begin position="298"/>
        <end position="368"/>
    </location>
</feature>
<dbReference type="InterPro" id="IPR000182">
    <property type="entry name" value="GNAT_dom"/>
</dbReference>
<dbReference type="CDD" id="cd04301">
    <property type="entry name" value="NAT_SF"/>
    <property type="match status" value="1"/>
</dbReference>
<evidence type="ECO:0000256" key="1">
    <source>
        <dbReference type="ARBA" id="ARBA00004123"/>
    </source>
</evidence>
<keyword evidence="8 14" id="KW-0103">Bromodomain</keyword>
<dbReference type="InterPro" id="IPR037800">
    <property type="entry name" value="GCN5"/>
</dbReference>
<evidence type="ECO:0000256" key="2">
    <source>
        <dbReference type="ARBA" id="ARBA00008607"/>
    </source>
</evidence>
<keyword evidence="19" id="KW-1185">Reference proteome</keyword>
<evidence type="ECO:0000256" key="3">
    <source>
        <dbReference type="ARBA" id="ARBA00013184"/>
    </source>
</evidence>
<evidence type="ECO:0000256" key="6">
    <source>
        <dbReference type="ARBA" id="ARBA00022853"/>
    </source>
</evidence>
<dbReference type="PROSITE" id="PS50014">
    <property type="entry name" value="BROMODOMAIN_2"/>
    <property type="match status" value="1"/>
</dbReference>
<dbReference type="GO" id="GO:0045944">
    <property type="term" value="P:positive regulation of transcription by RNA polymerase II"/>
    <property type="evidence" value="ECO:0007669"/>
    <property type="project" value="TreeGrafter"/>
</dbReference>
<keyword evidence="12" id="KW-0012">Acyltransferase</keyword>
<dbReference type="PANTHER" id="PTHR45750:SF3">
    <property type="entry name" value="HISTONE ACETYLTRANSFERASE"/>
    <property type="match status" value="1"/>
</dbReference>
<keyword evidence="11" id="KW-0539">Nucleus</keyword>
<dbReference type="Gene3D" id="1.20.920.10">
    <property type="entry name" value="Bromodomain-like"/>
    <property type="match status" value="1"/>
</dbReference>
<keyword evidence="5" id="KW-0808">Transferase</keyword>
<dbReference type="EC" id="2.3.1.48" evidence="3"/>
<evidence type="ECO:0000256" key="8">
    <source>
        <dbReference type="ARBA" id="ARBA00023117"/>
    </source>
</evidence>
<evidence type="ECO:0000256" key="11">
    <source>
        <dbReference type="ARBA" id="ARBA00023242"/>
    </source>
</evidence>
<dbReference type="SUPFAM" id="SSF55729">
    <property type="entry name" value="Acyl-CoA N-acyltransferases (Nat)"/>
    <property type="match status" value="1"/>
</dbReference>
<keyword evidence="7" id="KW-0805">Transcription regulation</keyword>
<keyword evidence="6" id="KW-0156">Chromatin regulator</keyword>
<sequence>MPIVKSENAKRKSEDPSAPSPKRIKSLADANDPPSKKPTAAFRESNAVIEERNGEIEFRVVNNDNTRESTIILTGLKNIFQKQLPKMPRDYIARLVYDRTHLSMAIVKKPLEVVGGITYRPFKGRQFAEIVFCAISSDQQVKGYGAHLMSHLKDYVKATSDVMHFLTYADNYAIGYFKKQGFTKEITLDRRKWMGYIKDYEGGTIMQCSMIPRIRYLEVPRMLAKQKECVNQKIRANSKSHIVHPPPKEFRNGPCKIDPATIPGIKDAGWSPEMDELARQPKRGPHYAQLLHLLNEMQNHQAAWPFQKPVNADDVPDYYNVITEPMDLETMEHRLDEDVYQIPDDFVRDARLIFNNCRRYNNDTTSYWKNANKLEKFMNSKLREIPEWSHLAEA</sequence>
<dbReference type="InParanoid" id="A0A4V3SJQ7"/>
<dbReference type="FunCoup" id="A0A4V3SJQ7">
    <property type="interactions" value="433"/>
</dbReference>
<proteinExistence type="inferred from homology"/>
<organism evidence="18 19">
    <name type="scientific">Ascodesmis nigricans</name>
    <dbReference type="NCBI Taxonomy" id="341454"/>
    <lineage>
        <taxon>Eukaryota</taxon>
        <taxon>Fungi</taxon>
        <taxon>Dikarya</taxon>
        <taxon>Ascomycota</taxon>
        <taxon>Pezizomycotina</taxon>
        <taxon>Pezizomycetes</taxon>
        <taxon>Pezizales</taxon>
        <taxon>Ascodesmidaceae</taxon>
        <taxon>Ascodesmis</taxon>
    </lineage>
</organism>
<evidence type="ECO:0000256" key="13">
    <source>
        <dbReference type="ARBA" id="ARBA00048017"/>
    </source>
</evidence>
<dbReference type="Pfam" id="PF00583">
    <property type="entry name" value="Acetyltransf_1"/>
    <property type="match status" value="1"/>
</dbReference>
<dbReference type="InterPro" id="IPR001487">
    <property type="entry name" value="Bromodomain"/>
</dbReference>
<evidence type="ECO:0000256" key="5">
    <source>
        <dbReference type="ARBA" id="ARBA00022679"/>
    </source>
</evidence>
<keyword evidence="10" id="KW-0804">Transcription</keyword>
<evidence type="ECO:0000256" key="7">
    <source>
        <dbReference type="ARBA" id="ARBA00023015"/>
    </source>
</evidence>
<dbReference type="GO" id="GO:0010484">
    <property type="term" value="F:histone H3 acetyltransferase activity"/>
    <property type="evidence" value="ECO:0007669"/>
    <property type="project" value="TreeGrafter"/>
</dbReference>
<dbReference type="PANTHER" id="PTHR45750">
    <property type="entry name" value="GH11602P"/>
    <property type="match status" value="1"/>
</dbReference>
<feature type="domain" description="N-acetyltransferase" evidence="17">
    <location>
        <begin position="64"/>
        <end position="211"/>
    </location>
</feature>
<evidence type="ECO:0000256" key="15">
    <source>
        <dbReference type="SAM" id="MobiDB-lite"/>
    </source>
</evidence>
<dbReference type="PRINTS" id="PR00503">
    <property type="entry name" value="BROMODOMAIN"/>
</dbReference>
<dbReference type="Proteomes" id="UP000298138">
    <property type="component" value="Unassembled WGS sequence"/>
</dbReference>
<dbReference type="AlphaFoldDB" id="A0A4V3SJQ7"/>
<feature type="region of interest" description="Disordered" evidence="15">
    <location>
        <begin position="1"/>
        <end position="41"/>
    </location>
</feature>
<evidence type="ECO:0000256" key="12">
    <source>
        <dbReference type="ARBA" id="ARBA00023315"/>
    </source>
</evidence>
<comment type="similarity">
    <text evidence="2">Belongs to the acetyltransferase family. GCN5 subfamily.</text>
</comment>
<accession>A0A4V3SJQ7</accession>
<dbReference type="STRING" id="341454.A0A4V3SJQ7"/>
<evidence type="ECO:0000256" key="10">
    <source>
        <dbReference type="ARBA" id="ARBA00023163"/>
    </source>
</evidence>
<reference evidence="18 19" key="1">
    <citation type="submission" date="2019-04" db="EMBL/GenBank/DDBJ databases">
        <title>Comparative genomics and transcriptomics to analyze fruiting body development in filamentous ascomycetes.</title>
        <authorList>
            <consortium name="DOE Joint Genome Institute"/>
            <person name="Lutkenhaus R."/>
            <person name="Traeger S."/>
            <person name="Breuer J."/>
            <person name="Kuo A."/>
            <person name="Lipzen A."/>
            <person name="Pangilinan J."/>
            <person name="Dilworth D."/>
            <person name="Sandor L."/>
            <person name="Poggeler S."/>
            <person name="Barry K."/>
            <person name="Grigoriev I.V."/>
            <person name="Nowrousian M."/>
        </authorList>
    </citation>
    <scope>NUCLEOTIDE SEQUENCE [LARGE SCALE GENOMIC DNA]</scope>
    <source>
        <strain evidence="18 19">CBS 389.68</strain>
    </source>
</reference>
<dbReference type="GO" id="GO:0070461">
    <property type="term" value="C:SAGA-type complex"/>
    <property type="evidence" value="ECO:0007669"/>
    <property type="project" value="UniProtKB-ARBA"/>
</dbReference>
<evidence type="ECO:0000256" key="9">
    <source>
        <dbReference type="ARBA" id="ARBA00023159"/>
    </source>
</evidence>
<dbReference type="SUPFAM" id="SSF47370">
    <property type="entry name" value="Bromodomain"/>
    <property type="match status" value="1"/>
</dbReference>
<dbReference type="PROSITE" id="PS00633">
    <property type="entry name" value="BROMODOMAIN_1"/>
    <property type="match status" value="1"/>
</dbReference>
<gene>
    <name evidence="18" type="ORF">EX30DRAFT_337394</name>
</gene>
<comment type="subcellular location">
    <subcellularLocation>
        <location evidence="1">Nucleus</location>
    </subcellularLocation>
</comment>
<comment type="catalytic activity">
    <reaction evidence="13">
        <text>L-lysyl-[protein] + acetyl-CoA = N(6)-acetyl-L-lysyl-[protein] + CoA + H(+)</text>
        <dbReference type="Rhea" id="RHEA:45948"/>
        <dbReference type="Rhea" id="RHEA-COMP:9752"/>
        <dbReference type="Rhea" id="RHEA-COMP:10731"/>
        <dbReference type="ChEBI" id="CHEBI:15378"/>
        <dbReference type="ChEBI" id="CHEBI:29969"/>
        <dbReference type="ChEBI" id="CHEBI:57287"/>
        <dbReference type="ChEBI" id="CHEBI:57288"/>
        <dbReference type="ChEBI" id="CHEBI:61930"/>
        <dbReference type="EC" id="2.3.1.48"/>
    </reaction>
</comment>
<dbReference type="OrthoDB" id="1937912at2759"/>
<dbReference type="Gene3D" id="3.40.630.30">
    <property type="match status" value="1"/>
</dbReference>
<evidence type="ECO:0000256" key="14">
    <source>
        <dbReference type="PROSITE-ProRule" id="PRU00035"/>
    </source>
</evidence>
<dbReference type="Pfam" id="PF00439">
    <property type="entry name" value="Bromodomain"/>
    <property type="match status" value="1"/>
</dbReference>
<evidence type="ECO:0000259" key="16">
    <source>
        <dbReference type="PROSITE" id="PS50014"/>
    </source>
</evidence>
<dbReference type="SMART" id="SM00297">
    <property type="entry name" value="BROMO"/>
    <property type="match status" value="1"/>
</dbReference>
<evidence type="ECO:0000259" key="17">
    <source>
        <dbReference type="PROSITE" id="PS51186"/>
    </source>
</evidence>
<evidence type="ECO:0000313" key="19">
    <source>
        <dbReference type="Proteomes" id="UP000298138"/>
    </source>
</evidence>
<dbReference type="EMBL" id="ML220112">
    <property type="protein sequence ID" value="TGZ84955.1"/>
    <property type="molecule type" value="Genomic_DNA"/>
</dbReference>
<protein>
    <recommendedName>
        <fullName evidence="4">Histone acetyltransferase GCN5</fullName>
        <ecNumber evidence="3">2.3.1.48</ecNumber>
    </recommendedName>
</protein>
<dbReference type="InterPro" id="IPR036427">
    <property type="entry name" value="Bromodomain-like_sf"/>
</dbReference>
<evidence type="ECO:0000313" key="18">
    <source>
        <dbReference type="EMBL" id="TGZ84955.1"/>
    </source>
</evidence>
<dbReference type="InterPro" id="IPR018359">
    <property type="entry name" value="Bromodomain_CS"/>
</dbReference>
<dbReference type="InterPro" id="IPR016181">
    <property type="entry name" value="Acyl_CoA_acyltransferase"/>
</dbReference>
<dbReference type="PROSITE" id="PS51186">
    <property type="entry name" value="GNAT"/>
    <property type="match status" value="1"/>
</dbReference>
<dbReference type="CDD" id="cd05509">
    <property type="entry name" value="Bromo_gcn5_like"/>
    <property type="match status" value="1"/>
</dbReference>